<proteinExistence type="predicted"/>
<comment type="caution">
    <text evidence="1">The sequence shown here is derived from an EMBL/GenBank/DDBJ whole genome shotgun (WGS) entry which is preliminary data.</text>
</comment>
<name>A0A4Y2AB66_ARAVE</name>
<evidence type="ECO:0000313" key="1">
    <source>
        <dbReference type="EMBL" id="GBL76184.1"/>
    </source>
</evidence>
<organism evidence="1 2">
    <name type="scientific">Araneus ventricosus</name>
    <name type="common">Orbweaver spider</name>
    <name type="synonym">Epeira ventricosa</name>
    <dbReference type="NCBI Taxonomy" id="182803"/>
    <lineage>
        <taxon>Eukaryota</taxon>
        <taxon>Metazoa</taxon>
        <taxon>Ecdysozoa</taxon>
        <taxon>Arthropoda</taxon>
        <taxon>Chelicerata</taxon>
        <taxon>Arachnida</taxon>
        <taxon>Araneae</taxon>
        <taxon>Araneomorphae</taxon>
        <taxon>Entelegynae</taxon>
        <taxon>Araneoidea</taxon>
        <taxon>Araneidae</taxon>
        <taxon>Araneus</taxon>
    </lineage>
</organism>
<reference evidence="1 2" key="1">
    <citation type="journal article" date="2019" name="Sci. Rep.">
        <title>Orb-weaving spider Araneus ventricosus genome elucidates the spidroin gene catalogue.</title>
        <authorList>
            <person name="Kono N."/>
            <person name="Nakamura H."/>
            <person name="Ohtoshi R."/>
            <person name="Moran D.A.P."/>
            <person name="Shinohara A."/>
            <person name="Yoshida Y."/>
            <person name="Fujiwara M."/>
            <person name="Mori M."/>
            <person name="Tomita M."/>
            <person name="Arakawa K."/>
        </authorList>
    </citation>
    <scope>NUCLEOTIDE SEQUENCE [LARGE SCALE GENOMIC DNA]</scope>
</reference>
<gene>
    <name evidence="1" type="ORF">AVEN_234461_1</name>
</gene>
<dbReference type="AlphaFoldDB" id="A0A4Y2AB66"/>
<keyword evidence="2" id="KW-1185">Reference proteome</keyword>
<accession>A0A4Y2AB66</accession>
<sequence>MSCSPLALVNRKNVRQNVSRLQPVDGNCDLHPLTLIMKNLSFRRMTLNGSWYGYSRGLRIVSRSLALQSKRFNQHIASGRLPLPSVTHQKCHVENLSLQARQIITFRW</sequence>
<protein>
    <submittedName>
        <fullName evidence="1">Uncharacterized protein</fullName>
    </submittedName>
</protein>
<dbReference type="EMBL" id="BGPR01000009">
    <property type="protein sequence ID" value="GBL76184.1"/>
    <property type="molecule type" value="Genomic_DNA"/>
</dbReference>
<evidence type="ECO:0000313" key="2">
    <source>
        <dbReference type="Proteomes" id="UP000499080"/>
    </source>
</evidence>
<dbReference type="Proteomes" id="UP000499080">
    <property type="component" value="Unassembled WGS sequence"/>
</dbReference>